<dbReference type="InterPro" id="IPR013149">
    <property type="entry name" value="ADH-like_C"/>
</dbReference>
<dbReference type="InterPro" id="IPR036291">
    <property type="entry name" value="NAD(P)-bd_dom_sf"/>
</dbReference>
<dbReference type="InterPro" id="IPR041694">
    <property type="entry name" value="ADH_N_2"/>
</dbReference>
<dbReference type="Gene3D" id="3.90.180.10">
    <property type="entry name" value="Medium-chain alcohol dehydrogenases, catalytic domain"/>
    <property type="match status" value="1"/>
</dbReference>
<dbReference type="InterPro" id="IPR011032">
    <property type="entry name" value="GroES-like_sf"/>
</dbReference>
<dbReference type="InterPro" id="IPR045010">
    <property type="entry name" value="MDR_fam"/>
</dbReference>
<sequence length="376" mass="40370">MRRGRVVRIEGAPPPADPGGARVSIPSETRHPMNPSQTRNRRFVLAERPVGEPDDDTLRLEEEAVPEPGEGQMLLRNVYLSLDPYMRGRMSDAPSYAAPVEIGETMIGGTVSRVVASNLDGFEEGDWVSAFGGWQDYALSDGTGAINMGKSPENPSWALGVLGMPGLTAWAGLTQIGEPQEGETLVVSAASGPVGGTVGQIGKILGCRVVGIAGGPEKNAHVTGTLGFDACVDYKADGFPQALKDACPDGVDIYWENVGGAVFDAVMPLLNPRARVPVCGLISQYNATSLPEGPDRLNLLLGTILRKRMTMRGFIVFDDFGHLYPEFAAQMGAWVREGRVRYREEVIDGLERASEAFRGLLRGEAFGKRVVKLTEA</sequence>
<evidence type="ECO:0000313" key="5">
    <source>
        <dbReference type="Proteomes" id="UP000238801"/>
    </source>
</evidence>
<name>A0A2T0X9Q0_9RHOB</name>
<dbReference type="GO" id="GO:0016628">
    <property type="term" value="F:oxidoreductase activity, acting on the CH-CH group of donors, NAD or NADP as acceptor"/>
    <property type="evidence" value="ECO:0007669"/>
    <property type="project" value="InterPro"/>
</dbReference>
<organism evidence="4 5">
    <name type="scientific">Hasllibacter halocynthiae</name>
    <dbReference type="NCBI Taxonomy" id="595589"/>
    <lineage>
        <taxon>Bacteria</taxon>
        <taxon>Pseudomonadati</taxon>
        <taxon>Pseudomonadota</taxon>
        <taxon>Alphaproteobacteria</taxon>
        <taxon>Rhodobacterales</taxon>
        <taxon>Roseobacteraceae</taxon>
        <taxon>Hasllibacter</taxon>
    </lineage>
</organism>
<dbReference type="SUPFAM" id="SSF51735">
    <property type="entry name" value="NAD(P)-binding Rossmann-fold domains"/>
    <property type="match status" value="1"/>
</dbReference>
<dbReference type="CDD" id="cd05288">
    <property type="entry name" value="PGDH"/>
    <property type="match status" value="1"/>
</dbReference>
<evidence type="ECO:0000313" key="4">
    <source>
        <dbReference type="EMBL" id="PRY95668.1"/>
    </source>
</evidence>
<proteinExistence type="predicted"/>
<reference evidence="4 5" key="1">
    <citation type="submission" date="2018-03" db="EMBL/GenBank/DDBJ databases">
        <title>Genomic Encyclopedia of Archaeal and Bacterial Type Strains, Phase II (KMG-II): from individual species to whole genera.</title>
        <authorList>
            <person name="Goeker M."/>
        </authorList>
    </citation>
    <scope>NUCLEOTIDE SEQUENCE [LARGE SCALE GENOMIC DNA]</scope>
    <source>
        <strain evidence="4 5">DSM 29318</strain>
    </source>
</reference>
<comment type="caution">
    <text evidence="4">The sequence shown here is derived from an EMBL/GenBank/DDBJ whole genome shotgun (WGS) entry which is preliminary data.</text>
</comment>
<evidence type="ECO:0000256" key="1">
    <source>
        <dbReference type="ARBA" id="ARBA00023002"/>
    </source>
</evidence>
<evidence type="ECO:0000259" key="3">
    <source>
        <dbReference type="SMART" id="SM00829"/>
    </source>
</evidence>
<protein>
    <recommendedName>
        <fullName evidence="3">Enoyl reductase (ER) domain-containing protein</fullName>
    </recommendedName>
</protein>
<dbReference type="PANTHER" id="PTHR43205:SF7">
    <property type="entry name" value="PROSTAGLANDIN REDUCTASE 1"/>
    <property type="match status" value="1"/>
</dbReference>
<dbReference type="FunFam" id="3.40.50.720:FF:000121">
    <property type="entry name" value="Prostaglandin reductase 2"/>
    <property type="match status" value="1"/>
</dbReference>
<dbReference type="Gene3D" id="3.40.50.720">
    <property type="entry name" value="NAD(P)-binding Rossmann-like Domain"/>
    <property type="match status" value="1"/>
</dbReference>
<dbReference type="PANTHER" id="PTHR43205">
    <property type="entry name" value="PROSTAGLANDIN REDUCTASE"/>
    <property type="match status" value="1"/>
</dbReference>
<gene>
    <name evidence="4" type="ORF">BCF33_1291</name>
</gene>
<evidence type="ECO:0000256" key="2">
    <source>
        <dbReference type="SAM" id="MobiDB-lite"/>
    </source>
</evidence>
<dbReference type="EMBL" id="PVTT01000001">
    <property type="protein sequence ID" value="PRY95668.1"/>
    <property type="molecule type" value="Genomic_DNA"/>
</dbReference>
<dbReference type="Proteomes" id="UP000238801">
    <property type="component" value="Unassembled WGS sequence"/>
</dbReference>
<dbReference type="Pfam" id="PF00107">
    <property type="entry name" value="ADH_zinc_N"/>
    <property type="match status" value="1"/>
</dbReference>
<dbReference type="AlphaFoldDB" id="A0A2T0X9Q0"/>
<keyword evidence="5" id="KW-1185">Reference proteome</keyword>
<accession>A0A2T0X9Q0</accession>
<feature type="domain" description="Enoyl reductase (ER)" evidence="3">
    <location>
        <begin position="54"/>
        <end position="371"/>
    </location>
</feature>
<feature type="region of interest" description="Disordered" evidence="2">
    <location>
        <begin position="1"/>
        <end position="41"/>
    </location>
</feature>
<dbReference type="InterPro" id="IPR020843">
    <property type="entry name" value="ER"/>
</dbReference>
<dbReference type="Pfam" id="PF16884">
    <property type="entry name" value="ADH_N_2"/>
    <property type="match status" value="1"/>
</dbReference>
<keyword evidence="1" id="KW-0560">Oxidoreductase</keyword>
<dbReference type="SUPFAM" id="SSF50129">
    <property type="entry name" value="GroES-like"/>
    <property type="match status" value="1"/>
</dbReference>
<dbReference type="SMART" id="SM00829">
    <property type="entry name" value="PKS_ER"/>
    <property type="match status" value="1"/>
</dbReference>